<proteinExistence type="predicted"/>
<evidence type="ECO:0000313" key="2">
    <source>
        <dbReference type="EMBL" id="MBB1087453.1"/>
    </source>
</evidence>
<protein>
    <submittedName>
        <fullName evidence="2">DUF969 domain-containing protein</fullName>
    </submittedName>
</protein>
<accession>A0A7W3YDJ6</accession>
<comment type="caution">
    <text evidence="2">The sequence shown here is derived from an EMBL/GenBank/DDBJ whole genome shotgun (WGS) entry which is preliminary data.</text>
</comment>
<evidence type="ECO:0000256" key="1">
    <source>
        <dbReference type="SAM" id="Phobius"/>
    </source>
</evidence>
<dbReference type="EMBL" id="JACHTE010000002">
    <property type="protein sequence ID" value="MBB1087453.1"/>
    <property type="molecule type" value="Genomic_DNA"/>
</dbReference>
<dbReference type="AlphaFoldDB" id="A0A7W3YDJ6"/>
<feature type="transmembrane region" description="Helical" evidence="1">
    <location>
        <begin position="53"/>
        <end position="71"/>
    </location>
</feature>
<dbReference type="InterPro" id="IPR010374">
    <property type="entry name" value="DUF969"/>
</dbReference>
<keyword evidence="1" id="KW-0812">Transmembrane</keyword>
<gene>
    <name evidence="2" type="ORF">H4F99_03000</name>
</gene>
<feature type="transmembrane region" description="Helical" evidence="1">
    <location>
        <begin position="193"/>
        <end position="212"/>
    </location>
</feature>
<dbReference type="Proteomes" id="UP000552587">
    <property type="component" value="Unassembled WGS sequence"/>
</dbReference>
<keyword evidence="1" id="KW-1133">Transmembrane helix</keyword>
<keyword evidence="1" id="KW-0472">Membrane</keyword>
<feature type="transmembrane region" description="Helical" evidence="1">
    <location>
        <begin position="162"/>
        <end position="181"/>
    </location>
</feature>
<evidence type="ECO:0000313" key="3">
    <source>
        <dbReference type="Proteomes" id="UP000552587"/>
    </source>
</evidence>
<organism evidence="2 3">
    <name type="scientific">Marilutibacter penaei</name>
    <dbReference type="NCBI Taxonomy" id="2759900"/>
    <lineage>
        <taxon>Bacteria</taxon>
        <taxon>Pseudomonadati</taxon>
        <taxon>Pseudomonadota</taxon>
        <taxon>Gammaproteobacteria</taxon>
        <taxon>Lysobacterales</taxon>
        <taxon>Lysobacteraceae</taxon>
        <taxon>Marilutibacter</taxon>
    </lineage>
</organism>
<reference evidence="2 3" key="1">
    <citation type="submission" date="2020-07" db="EMBL/GenBank/DDBJ databases">
        <authorList>
            <person name="Xu S."/>
            <person name="Li A."/>
        </authorList>
    </citation>
    <scope>NUCLEOTIDE SEQUENCE [LARGE SCALE GENOMIC DNA]</scope>
    <source>
        <strain evidence="2 3">SG-8</strain>
    </source>
</reference>
<dbReference type="Pfam" id="PF06149">
    <property type="entry name" value="DUF969"/>
    <property type="match status" value="1"/>
</dbReference>
<keyword evidence="3" id="KW-1185">Reference proteome</keyword>
<name>A0A7W3YDJ6_9GAMM</name>
<dbReference type="RefSeq" id="WP_182668250.1">
    <property type="nucleotide sequence ID" value="NZ_JACHTE010000002.1"/>
</dbReference>
<sequence>MNYWPLLGVLVVVLGFVLRFNPVVVVVSAGLVSGLLAGMSLPDLLSLLGTSFVSNRALLLFVFTLPTIGLLERAGLREHAIQWISTWTRLTLTRLLVAYLGVRQVLSMLGLIDVAGHAQTVRPLLAPMSTSAATKDHGRPLDSQELQRVHALGAATDNVGRFFGEDVFLAFGAVLLIQGFYAEHGISLEPLQIALWALPTAIAAFVIHAVRIQVFERGLRRRLAASAEADDAGS</sequence>